<accession>A0AAV5DIC8</accession>
<feature type="compositionally biased region" description="Polar residues" evidence="1">
    <location>
        <begin position="94"/>
        <end position="106"/>
    </location>
</feature>
<evidence type="ECO:0000313" key="2">
    <source>
        <dbReference type="EMBL" id="GJN10235.1"/>
    </source>
</evidence>
<name>A0AAV5DIC8_ELECO</name>
<dbReference type="Proteomes" id="UP001054889">
    <property type="component" value="Unassembled WGS sequence"/>
</dbReference>
<comment type="caution">
    <text evidence="2">The sequence shown here is derived from an EMBL/GenBank/DDBJ whole genome shotgun (WGS) entry which is preliminary data.</text>
</comment>
<feature type="compositionally biased region" description="Basic residues" evidence="1">
    <location>
        <begin position="154"/>
        <end position="173"/>
    </location>
</feature>
<keyword evidence="3" id="KW-1185">Reference proteome</keyword>
<gene>
    <name evidence="2" type="primary">ga28313</name>
    <name evidence="2" type="ORF">PR202_ga28313</name>
</gene>
<evidence type="ECO:0000256" key="1">
    <source>
        <dbReference type="SAM" id="MobiDB-lite"/>
    </source>
</evidence>
<organism evidence="2 3">
    <name type="scientific">Eleusine coracana subsp. coracana</name>
    <dbReference type="NCBI Taxonomy" id="191504"/>
    <lineage>
        <taxon>Eukaryota</taxon>
        <taxon>Viridiplantae</taxon>
        <taxon>Streptophyta</taxon>
        <taxon>Embryophyta</taxon>
        <taxon>Tracheophyta</taxon>
        <taxon>Spermatophyta</taxon>
        <taxon>Magnoliopsida</taxon>
        <taxon>Liliopsida</taxon>
        <taxon>Poales</taxon>
        <taxon>Poaceae</taxon>
        <taxon>PACMAD clade</taxon>
        <taxon>Chloridoideae</taxon>
        <taxon>Cynodonteae</taxon>
        <taxon>Eleusininae</taxon>
        <taxon>Eleusine</taxon>
    </lineage>
</organism>
<feature type="region of interest" description="Disordered" evidence="1">
    <location>
        <begin position="25"/>
        <end position="49"/>
    </location>
</feature>
<protein>
    <submittedName>
        <fullName evidence="2">Uncharacterized protein</fullName>
    </submittedName>
</protein>
<feature type="region of interest" description="Disordered" evidence="1">
    <location>
        <begin position="154"/>
        <end position="228"/>
    </location>
</feature>
<evidence type="ECO:0000313" key="3">
    <source>
        <dbReference type="Proteomes" id="UP001054889"/>
    </source>
</evidence>
<proteinExistence type="predicted"/>
<feature type="compositionally biased region" description="Gly residues" evidence="1">
    <location>
        <begin position="38"/>
        <end position="49"/>
    </location>
</feature>
<feature type="region of interest" description="Disordered" evidence="1">
    <location>
        <begin position="84"/>
        <end position="115"/>
    </location>
</feature>
<sequence>MKSFTWLCPSKWCFPDPGPGAGAGAMDGPGAIASQTGRTGGAPGGTGGAGFFRRWVRGSTSGAPVGSTAEMDARLRRRLKASCTDRGMRRRSTPWITPSGRTTASGRVTSAAARSRPSPASVRWWWVEEEEGREAAWRREGRTWKRRSVWRERRLRGSRRKRRNSGSRSRSRASLRGAKMVTLPHGPRRPPASAGEAPSPPAPLAPCSASRGEPPAQSSSSRPCYRCC</sequence>
<reference evidence="2" key="1">
    <citation type="journal article" date="2018" name="DNA Res.">
        <title>Multiple hybrid de novo genome assembly of finger millet, an orphan allotetraploid crop.</title>
        <authorList>
            <person name="Hatakeyama M."/>
            <person name="Aluri S."/>
            <person name="Balachadran M.T."/>
            <person name="Sivarajan S.R."/>
            <person name="Patrignani A."/>
            <person name="Gruter S."/>
            <person name="Poveda L."/>
            <person name="Shimizu-Inatsugi R."/>
            <person name="Baeten J."/>
            <person name="Francoijs K.J."/>
            <person name="Nataraja K.N."/>
            <person name="Reddy Y.A.N."/>
            <person name="Phadnis S."/>
            <person name="Ravikumar R.L."/>
            <person name="Schlapbach R."/>
            <person name="Sreeman S.M."/>
            <person name="Shimizu K.K."/>
        </authorList>
    </citation>
    <scope>NUCLEOTIDE SEQUENCE</scope>
</reference>
<reference evidence="2" key="2">
    <citation type="submission" date="2021-12" db="EMBL/GenBank/DDBJ databases">
        <title>Resequencing data analysis of finger millet.</title>
        <authorList>
            <person name="Hatakeyama M."/>
            <person name="Aluri S."/>
            <person name="Balachadran M.T."/>
            <person name="Sivarajan S.R."/>
            <person name="Poveda L."/>
            <person name="Shimizu-Inatsugi R."/>
            <person name="Schlapbach R."/>
            <person name="Sreeman S.M."/>
            <person name="Shimizu K.K."/>
        </authorList>
    </citation>
    <scope>NUCLEOTIDE SEQUENCE</scope>
</reference>
<dbReference type="EMBL" id="BQKI01000017">
    <property type="protein sequence ID" value="GJN10235.1"/>
    <property type="molecule type" value="Genomic_DNA"/>
</dbReference>
<dbReference type="AlphaFoldDB" id="A0AAV5DIC8"/>